<organism evidence="3 5">
    <name type="scientific">Uruburuella suis</name>
    <dbReference type="NCBI Taxonomy" id="252130"/>
    <lineage>
        <taxon>Bacteria</taxon>
        <taxon>Pseudomonadati</taxon>
        <taxon>Pseudomonadota</taxon>
        <taxon>Betaproteobacteria</taxon>
        <taxon>Neisseriales</taxon>
        <taxon>Neisseriaceae</taxon>
        <taxon>Uruburuella</taxon>
    </lineage>
</organism>
<reference evidence="3" key="2">
    <citation type="submission" date="2021-12" db="EMBL/GenBank/DDBJ databases">
        <authorList>
            <person name="Veyrier F.J."/>
        </authorList>
    </citation>
    <scope>NUCLEOTIDE SEQUENCE</scope>
    <source>
        <strain evidence="3">1258/02</strain>
    </source>
</reference>
<name>A0AAE9KH27_9NEIS</name>
<dbReference type="EMBL" id="CP091507">
    <property type="protein sequence ID" value="UOO79545.1"/>
    <property type="molecule type" value="Genomic_DNA"/>
</dbReference>
<evidence type="ECO:0000313" key="5">
    <source>
        <dbReference type="Proteomes" id="UP000829756"/>
    </source>
</evidence>
<dbReference type="RefSeq" id="WP_132953708.1">
    <property type="nucleotide sequence ID" value="NZ_CP091507.1"/>
</dbReference>
<dbReference type="Proteomes" id="UP000294721">
    <property type="component" value="Unassembled WGS sequence"/>
</dbReference>
<dbReference type="InterPro" id="IPR007296">
    <property type="entry name" value="DUF403"/>
</dbReference>
<evidence type="ECO:0000259" key="1">
    <source>
        <dbReference type="Pfam" id="PF04168"/>
    </source>
</evidence>
<dbReference type="Pfam" id="PF04168">
    <property type="entry name" value="Alpha-E"/>
    <property type="match status" value="1"/>
</dbReference>
<dbReference type="AlphaFoldDB" id="A0AAE9KH27"/>
<dbReference type="KEGG" id="usu:LVJ78_00470"/>
<proteinExistence type="predicted"/>
<dbReference type="EMBL" id="SLXE01000011">
    <property type="protein sequence ID" value="TCP06462.1"/>
    <property type="molecule type" value="Genomic_DNA"/>
</dbReference>
<reference evidence="3" key="3">
    <citation type="journal article" date="2022" name="Res Sq">
        <title>Evolution of multicellular longitudinally dividing oral cavity symbionts (Neisseriaceae).</title>
        <authorList>
            <person name="Nyongesa S."/>
            <person name="Weber P."/>
            <person name="Bernet E."/>
            <person name="Pullido F."/>
            <person name="Nieckarz M."/>
            <person name="Delaby M."/>
            <person name="Nieves C."/>
            <person name="Viehboeck T."/>
            <person name="Krause N."/>
            <person name="Rivera-Millot A."/>
            <person name="Nakamura A."/>
            <person name="Vischer N."/>
            <person name="VanNieuwenhze M."/>
            <person name="Brun Y."/>
            <person name="Cava F."/>
            <person name="Bulgheresi S."/>
            <person name="Veyrier F."/>
        </authorList>
    </citation>
    <scope>NUCLEOTIDE SEQUENCE</scope>
    <source>
        <strain evidence="3">1258/02</strain>
    </source>
</reference>
<gene>
    <name evidence="2" type="ORF">EV680_11116</name>
    <name evidence="3" type="ORF">LVJ78_00470</name>
</gene>
<keyword evidence="4" id="KW-1185">Reference proteome</keyword>
<evidence type="ECO:0000313" key="2">
    <source>
        <dbReference type="EMBL" id="TCP06462.1"/>
    </source>
</evidence>
<evidence type="ECO:0000313" key="4">
    <source>
        <dbReference type="Proteomes" id="UP000294721"/>
    </source>
</evidence>
<sequence length="203" mass="23609">MNILLMSTAYNLYWLGRYMRRTQELPARVLECGSQQRSELLRYLGWPLEPGGDKLEHLKRYLNETAMPQLFESINDNVQAVRGVIDGDAAELFNQVKRLNQADSRRAARFQLHACSAAMLQQSGDVTRFWQLGDYVEMLDTRIRLGSAQSRHYRYLADVVTSLPANTGWDRIKQQSQALVYTTDKRQFYGWHERLTQLFEEGV</sequence>
<dbReference type="Proteomes" id="UP000829756">
    <property type="component" value="Chromosome"/>
</dbReference>
<evidence type="ECO:0000313" key="3">
    <source>
        <dbReference type="EMBL" id="UOO79545.1"/>
    </source>
</evidence>
<reference evidence="2 4" key="1">
    <citation type="submission" date="2019-03" db="EMBL/GenBank/DDBJ databases">
        <title>Genomic Encyclopedia of Type Strains, Phase IV (KMG-IV): sequencing the most valuable type-strain genomes for metagenomic binning, comparative biology and taxonomic classification.</title>
        <authorList>
            <person name="Goeker M."/>
        </authorList>
    </citation>
    <scope>NUCLEOTIDE SEQUENCE [LARGE SCALE GENOMIC DNA]</scope>
    <source>
        <strain evidence="2 4">DSM 17474</strain>
    </source>
</reference>
<feature type="domain" description="DUF403" evidence="1">
    <location>
        <begin position="8"/>
        <end position="153"/>
    </location>
</feature>
<accession>A0AAE9KH27</accession>
<protein>
    <submittedName>
        <fullName evidence="3">Alpha-E domain-containing protein</fullName>
    </submittedName>
    <submittedName>
        <fullName evidence="2">Uncharacterized protein with alpha-helical domain and ER motif</fullName>
    </submittedName>
</protein>